<organism evidence="1 2">
    <name type="scientific">Mugilogobius chulae</name>
    <name type="common">yellowstripe goby</name>
    <dbReference type="NCBI Taxonomy" id="88201"/>
    <lineage>
        <taxon>Eukaryota</taxon>
        <taxon>Metazoa</taxon>
        <taxon>Chordata</taxon>
        <taxon>Craniata</taxon>
        <taxon>Vertebrata</taxon>
        <taxon>Euteleostomi</taxon>
        <taxon>Actinopterygii</taxon>
        <taxon>Neopterygii</taxon>
        <taxon>Teleostei</taxon>
        <taxon>Neoteleostei</taxon>
        <taxon>Acanthomorphata</taxon>
        <taxon>Gobiaria</taxon>
        <taxon>Gobiiformes</taxon>
        <taxon>Gobioidei</taxon>
        <taxon>Gobiidae</taxon>
        <taxon>Gobionellinae</taxon>
        <taxon>Mugilogobius</taxon>
    </lineage>
</organism>
<reference evidence="2" key="1">
    <citation type="submission" date="2024-04" db="EMBL/GenBank/DDBJ databases">
        <title>Salinicola lusitanus LLJ914,a marine bacterium isolated from the Okinawa Trough.</title>
        <authorList>
            <person name="Li J."/>
        </authorList>
    </citation>
    <scope>NUCLEOTIDE SEQUENCE [LARGE SCALE GENOMIC DNA]</scope>
</reference>
<proteinExistence type="predicted"/>
<dbReference type="AlphaFoldDB" id="A0AAW0MTK7"/>
<keyword evidence="2" id="KW-1185">Reference proteome</keyword>
<accession>A0AAW0MTK7</accession>
<name>A0AAW0MTK7_9GOBI</name>
<dbReference type="Proteomes" id="UP001460270">
    <property type="component" value="Unassembled WGS sequence"/>
</dbReference>
<protein>
    <submittedName>
        <fullName evidence="1">Uncharacterized protein</fullName>
    </submittedName>
</protein>
<comment type="caution">
    <text evidence="1">The sequence shown here is derived from an EMBL/GenBank/DDBJ whole genome shotgun (WGS) entry which is preliminary data.</text>
</comment>
<evidence type="ECO:0000313" key="2">
    <source>
        <dbReference type="Proteomes" id="UP001460270"/>
    </source>
</evidence>
<sequence>MFLLGTGLVVGFQLQTKSQELPPPHLTVDPLITTEHGSITLHCQNPASVFNCFYTFDELQPKTFPCLHILNGGELLLMVNRRAPSGVSVRCFYVKVSRSQLSNQRVITTFSSLTDCGTFSDHRNGESHPALSASSLCLCISVLVLHHEQIKDATVFMSPDYERIRLLKLSQNVPAEVQVQCLMLSRERQFLHLHRVPEEQSSLRGDHLRNSKSGTGSKPEIQLQHYNHQMQVSCILPVPATGSTCNLFFGESERPYLRTSIWKKTDIQGKQMCKFSFSFEELDRFLEKVELKNISCDYYSDSDPGLLSTRSDEQNLTIFLSRLESSQLHVTLDPENVTETNSEAPTYDNSDLDLALSSTTVPTATETSLTTAKPPVAWTVLVQFVRTLMAVSLLLALSFCCLQILSDTVNSKDPNSEALKSDSVIRSDQSERWWPERGRVTEGPNAAVPWSGLIATRTGKRGRSPIQIM</sequence>
<dbReference type="EMBL" id="JBBPFD010000132">
    <property type="protein sequence ID" value="KAK7880183.1"/>
    <property type="molecule type" value="Genomic_DNA"/>
</dbReference>
<evidence type="ECO:0000313" key="1">
    <source>
        <dbReference type="EMBL" id="KAK7880183.1"/>
    </source>
</evidence>
<gene>
    <name evidence="1" type="ORF">WMY93_033149</name>
</gene>